<dbReference type="Pfam" id="PF12174">
    <property type="entry name" value="RST"/>
    <property type="match status" value="1"/>
</dbReference>
<reference evidence="4 5" key="1">
    <citation type="journal article" date="2013" name="BMC Genomics">
        <title>The miniature genome of a carnivorous plant Genlisea aurea contains a low number of genes and short non-coding sequences.</title>
        <authorList>
            <person name="Leushkin E.V."/>
            <person name="Sutormin R.A."/>
            <person name="Nabieva E.R."/>
            <person name="Penin A.A."/>
            <person name="Kondrashov A.S."/>
            <person name="Logacheva M.D."/>
        </authorList>
    </citation>
    <scope>NUCLEOTIDE SEQUENCE [LARGE SCALE GENOMIC DNA]</scope>
</reference>
<gene>
    <name evidence="4" type="ORF">M569_15872</name>
</gene>
<sequence>PTSDWMPFTKLVAVLSRFLPPDAIQSISKLHADYKREKMSRREMVEKMRNIVGDKLLLGIIKRYRRRK</sequence>
<dbReference type="OrthoDB" id="6133115at2759"/>
<keyword evidence="5" id="KW-1185">Reference proteome</keyword>
<evidence type="ECO:0000259" key="3">
    <source>
        <dbReference type="PROSITE" id="PS51879"/>
    </source>
</evidence>
<comment type="subcellular location">
    <subcellularLocation>
        <location evidence="1">Nucleus</location>
    </subcellularLocation>
</comment>
<evidence type="ECO:0000313" key="4">
    <source>
        <dbReference type="EMBL" id="EPS58939.1"/>
    </source>
</evidence>
<feature type="non-terminal residue" evidence="4">
    <location>
        <position position="68"/>
    </location>
</feature>
<dbReference type="PROSITE" id="PS51879">
    <property type="entry name" value="RST"/>
    <property type="match status" value="1"/>
</dbReference>
<evidence type="ECO:0000256" key="1">
    <source>
        <dbReference type="ARBA" id="ARBA00004123"/>
    </source>
</evidence>
<feature type="domain" description="RST" evidence="3">
    <location>
        <begin position="1"/>
        <end position="68"/>
    </location>
</feature>
<keyword evidence="2" id="KW-0539">Nucleus</keyword>
<dbReference type="EMBL" id="AUSU01008776">
    <property type="protein sequence ID" value="EPS58939.1"/>
    <property type="molecule type" value="Genomic_DNA"/>
</dbReference>
<protein>
    <recommendedName>
        <fullName evidence="3">RST domain-containing protein</fullName>
    </recommendedName>
</protein>
<evidence type="ECO:0000256" key="2">
    <source>
        <dbReference type="ARBA" id="ARBA00023242"/>
    </source>
</evidence>
<dbReference type="PANTHER" id="PTHR32263">
    <property type="entry name" value="INACTIVE POLY [ADP-RIBOSE] POLYMERASE SRO4-RELATED"/>
    <property type="match status" value="1"/>
</dbReference>
<dbReference type="InterPro" id="IPR044964">
    <property type="entry name" value="RCD1/SRO1-5"/>
</dbReference>
<accession>S8BX67</accession>
<dbReference type="Proteomes" id="UP000015453">
    <property type="component" value="Unassembled WGS sequence"/>
</dbReference>
<dbReference type="PANTHER" id="PTHR32263:SF12">
    <property type="entry name" value="INACTIVE POLY [ADP-RIBOSE] POLYMERASE SRO4-RELATED"/>
    <property type="match status" value="1"/>
</dbReference>
<comment type="caution">
    <text evidence="4">The sequence shown here is derived from an EMBL/GenBank/DDBJ whole genome shotgun (WGS) entry which is preliminary data.</text>
</comment>
<organism evidence="4 5">
    <name type="scientific">Genlisea aurea</name>
    <dbReference type="NCBI Taxonomy" id="192259"/>
    <lineage>
        <taxon>Eukaryota</taxon>
        <taxon>Viridiplantae</taxon>
        <taxon>Streptophyta</taxon>
        <taxon>Embryophyta</taxon>
        <taxon>Tracheophyta</taxon>
        <taxon>Spermatophyta</taxon>
        <taxon>Magnoliopsida</taxon>
        <taxon>eudicotyledons</taxon>
        <taxon>Gunneridae</taxon>
        <taxon>Pentapetalae</taxon>
        <taxon>asterids</taxon>
        <taxon>lamiids</taxon>
        <taxon>Lamiales</taxon>
        <taxon>Lentibulariaceae</taxon>
        <taxon>Genlisea</taxon>
    </lineage>
</organism>
<feature type="non-terminal residue" evidence="4">
    <location>
        <position position="1"/>
    </location>
</feature>
<name>S8BX67_9LAMI</name>
<dbReference type="GO" id="GO:0005634">
    <property type="term" value="C:nucleus"/>
    <property type="evidence" value="ECO:0007669"/>
    <property type="project" value="UniProtKB-SubCell"/>
</dbReference>
<evidence type="ECO:0000313" key="5">
    <source>
        <dbReference type="Proteomes" id="UP000015453"/>
    </source>
</evidence>
<dbReference type="InterPro" id="IPR022003">
    <property type="entry name" value="RST"/>
</dbReference>
<proteinExistence type="predicted"/>
<dbReference type="AlphaFoldDB" id="S8BX67"/>